<dbReference type="Pfam" id="PF00389">
    <property type="entry name" value="2-Hacid_dh"/>
    <property type="match status" value="1"/>
</dbReference>
<reference evidence="6 7" key="1">
    <citation type="submission" date="2016-11" db="EMBL/GenBank/DDBJ databases">
        <authorList>
            <person name="Jaros S."/>
            <person name="Januszkiewicz K."/>
            <person name="Wedrychowicz H."/>
        </authorList>
    </citation>
    <scope>NUCLEOTIDE SEQUENCE [LARGE SCALE GENOMIC DNA]</scope>
    <source>
        <strain evidence="6 7">DSM 21986</strain>
    </source>
</reference>
<dbReference type="Proteomes" id="UP000184041">
    <property type="component" value="Unassembled WGS sequence"/>
</dbReference>
<keyword evidence="1 3" id="KW-0560">Oxidoreductase</keyword>
<dbReference type="PANTHER" id="PTHR10996">
    <property type="entry name" value="2-HYDROXYACID DEHYDROGENASE-RELATED"/>
    <property type="match status" value="1"/>
</dbReference>
<dbReference type="OrthoDB" id="9777288at2"/>
<evidence type="ECO:0000256" key="1">
    <source>
        <dbReference type="ARBA" id="ARBA00023002"/>
    </source>
</evidence>
<dbReference type="GO" id="GO:0030267">
    <property type="term" value="F:glyoxylate reductase (NADPH) activity"/>
    <property type="evidence" value="ECO:0007669"/>
    <property type="project" value="TreeGrafter"/>
</dbReference>
<dbReference type="InterPro" id="IPR036291">
    <property type="entry name" value="NAD(P)-bd_dom_sf"/>
</dbReference>
<evidence type="ECO:0000256" key="2">
    <source>
        <dbReference type="ARBA" id="ARBA00023027"/>
    </source>
</evidence>
<dbReference type="CDD" id="cd12175">
    <property type="entry name" value="2-Hacid_dh_11"/>
    <property type="match status" value="1"/>
</dbReference>
<dbReference type="GO" id="GO:0005829">
    <property type="term" value="C:cytosol"/>
    <property type="evidence" value="ECO:0007669"/>
    <property type="project" value="TreeGrafter"/>
</dbReference>
<dbReference type="AlphaFoldDB" id="A0A1M4YW11"/>
<dbReference type="SUPFAM" id="SSF52283">
    <property type="entry name" value="Formate/glycerate dehydrogenase catalytic domain-like"/>
    <property type="match status" value="1"/>
</dbReference>
<dbReference type="InterPro" id="IPR006139">
    <property type="entry name" value="D-isomer_2_OHA_DH_cat_dom"/>
</dbReference>
<dbReference type="GO" id="GO:0051287">
    <property type="term" value="F:NAD binding"/>
    <property type="evidence" value="ECO:0007669"/>
    <property type="project" value="InterPro"/>
</dbReference>
<keyword evidence="7" id="KW-1185">Reference proteome</keyword>
<sequence length="313" mass="34548">MNILFCGEGFSNAIDHLKPLLSDYNLRICPENRVQDHVAKTDVIIPFITNVDEKLMKQGNFGLVQQFGVGLGVVDIEAATRNKIWVARVPSAESGNAESVAEHAIMLMMMLSRKFHEIQNVLQAREVGRPIGQTLFGKRACIIGLGGIGRALARRLHSLDMHVTGIHEYPERGVPSGVDRLFGLSDYTEAVHNADYVILCLNYRVSRHHFIDKPELQAIKPGAFFINIARGGFLNHDALLHILQTEHLAGAGLDVFAEEPVNPDHPLFQHNVIATPHIGGVTNASFKGTARIVVDNINRYAQGKEPLYSANNI</sequence>
<dbReference type="InterPro" id="IPR050223">
    <property type="entry name" value="D-isomer_2-hydroxyacid_DH"/>
</dbReference>
<evidence type="ECO:0000259" key="4">
    <source>
        <dbReference type="Pfam" id="PF00389"/>
    </source>
</evidence>
<organism evidence="6 7">
    <name type="scientific">Fodinibius roseus</name>
    <dbReference type="NCBI Taxonomy" id="1194090"/>
    <lineage>
        <taxon>Bacteria</taxon>
        <taxon>Pseudomonadati</taxon>
        <taxon>Balneolota</taxon>
        <taxon>Balneolia</taxon>
        <taxon>Balneolales</taxon>
        <taxon>Balneolaceae</taxon>
        <taxon>Fodinibius</taxon>
    </lineage>
</organism>
<evidence type="ECO:0000259" key="5">
    <source>
        <dbReference type="Pfam" id="PF02826"/>
    </source>
</evidence>
<dbReference type="RefSeq" id="WP_073061070.1">
    <property type="nucleotide sequence ID" value="NZ_FQUS01000005.1"/>
</dbReference>
<feature type="domain" description="D-isomer specific 2-hydroxyacid dehydrogenase catalytic" evidence="4">
    <location>
        <begin position="31"/>
        <end position="309"/>
    </location>
</feature>
<gene>
    <name evidence="6" type="ORF">SAMN05443144_105176</name>
</gene>
<dbReference type="Pfam" id="PF02826">
    <property type="entry name" value="2-Hacid_dh_C"/>
    <property type="match status" value="1"/>
</dbReference>
<dbReference type="PANTHER" id="PTHR10996:SF178">
    <property type="entry name" value="2-HYDROXYACID DEHYDROGENASE YGL185C-RELATED"/>
    <property type="match status" value="1"/>
</dbReference>
<feature type="domain" description="D-isomer specific 2-hydroxyacid dehydrogenase NAD-binding" evidence="5">
    <location>
        <begin position="105"/>
        <end position="279"/>
    </location>
</feature>
<accession>A0A1M4YW11</accession>
<evidence type="ECO:0000256" key="3">
    <source>
        <dbReference type="RuleBase" id="RU003719"/>
    </source>
</evidence>
<proteinExistence type="inferred from homology"/>
<dbReference type="Gene3D" id="3.40.50.720">
    <property type="entry name" value="NAD(P)-binding Rossmann-like Domain"/>
    <property type="match status" value="2"/>
</dbReference>
<keyword evidence="2" id="KW-0520">NAD</keyword>
<dbReference type="STRING" id="1194090.SAMN05443144_105176"/>
<comment type="similarity">
    <text evidence="3">Belongs to the D-isomer specific 2-hydroxyacid dehydrogenase family.</text>
</comment>
<dbReference type="GO" id="GO:0016618">
    <property type="term" value="F:hydroxypyruvate reductase [NAD(P)H] activity"/>
    <property type="evidence" value="ECO:0007669"/>
    <property type="project" value="TreeGrafter"/>
</dbReference>
<protein>
    <submittedName>
        <fullName evidence="6">Phosphoglycerate dehydrogenase</fullName>
    </submittedName>
</protein>
<dbReference type="InterPro" id="IPR006140">
    <property type="entry name" value="D-isomer_DH_NAD-bd"/>
</dbReference>
<dbReference type="EMBL" id="FQUS01000005">
    <property type="protein sequence ID" value="SHF09981.1"/>
    <property type="molecule type" value="Genomic_DNA"/>
</dbReference>
<evidence type="ECO:0000313" key="6">
    <source>
        <dbReference type="EMBL" id="SHF09981.1"/>
    </source>
</evidence>
<name>A0A1M4YW11_9BACT</name>
<evidence type="ECO:0000313" key="7">
    <source>
        <dbReference type="Proteomes" id="UP000184041"/>
    </source>
</evidence>
<dbReference type="SUPFAM" id="SSF51735">
    <property type="entry name" value="NAD(P)-binding Rossmann-fold domains"/>
    <property type="match status" value="1"/>
</dbReference>